<dbReference type="PROSITE" id="PS50937">
    <property type="entry name" value="HTH_MERR_2"/>
    <property type="match status" value="1"/>
</dbReference>
<evidence type="ECO:0000313" key="2">
    <source>
        <dbReference type="EMBL" id="MES0833638.1"/>
    </source>
</evidence>
<organism evidence="2 3">
    <name type="scientific">Nocardiopsis tropica</name>
    <dbReference type="NCBI Taxonomy" id="109330"/>
    <lineage>
        <taxon>Bacteria</taxon>
        <taxon>Bacillati</taxon>
        <taxon>Actinomycetota</taxon>
        <taxon>Actinomycetes</taxon>
        <taxon>Streptosporangiales</taxon>
        <taxon>Nocardiopsidaceae</taxon>
        <taxon>Nocardiopsis</taxon>
    </lineage>
</organism>
<dbReference type="Gene3D" id="1.10.1660.10">
    <property type="match status" value="1"/>
</dbReference>
<dbReference type="InterPro" id="IPR010093">
    <property type="entry name" value="SinI_DNA-bd"/>
</dbReference>
<dbReference type="SUPFAM" id="SSF46955">
    <property type="entry name" value="Putative DNA-binding domain"/>
    <property type="match status" value="1"/>
</dbReference>
<proteinExistence type="predicted"/>
<dbReference type="InterPro" id="IPR009061">
    <property type="entry name" value="DNA-bd_dom_put_sf"/>
</dbReference>
<comment type="caution">
    <text evidence="2">The sequence shown here is derived from an EMBL/GenBank/DDBJ whole genome shotgun (WGS) entry which is preliminary data.</text>
</comment>
<evidence type="ECO:0000313" key="3">
    <source>
        <dbReference type="Proteomes" id="UP001432401"/>
    </source>
</evidence>
<dbReference type="NCBIfam" id="TIGR01764">
    <property type="entry name" value="excise"/>
    <property type="match status" value="1"/>
</dbReference>
<reference evidence="2 3" key="1">
    <citation type="submission" date="2024-06" db="EMBL/GenBank/DDBJ databases">
        <authorList>
            <person name="Bataeva Y.V."/>
            <person name="Grigorian L.N."/>
            <person name="Solomentsev V.I."/>
        </authorList>
    </citation>
    <scope>NUCLEOTIDE SEQUENCE [LARGE SCALE GENOMIC DNA]</scope>
    <source>
        <strain evidence="3">SCPM-O-B-12605 (RCAM04882)</strain>
    </source>
</reference>
<gene>
    <name evidence="2" type="ORF">ABUK86_07625</name>
</gene>
<dbReference type="CDD" id="cd04762">
    <property type="entry name" value="HTH_MerR-trunc"/>
    <property type="match status" value="1"/>
</dbReference>
<dbReference type="Pfam" id="PF12728">
    <property type="entry name" value="HTH_17"/>
    <property type="match status" value="1"/>
</dbReference>
<dbReference type="InterPro" id="IPR041657">
    <property type="entry name" value="HTH_17"/>
</dbReference>
<evidence type="ECO:0000259" key="1">
    <source>
        <dbReference type="PROSITE" id="PS50937"/>
    </source>
</evidence>
<keyword evidence="3" id="KW-1185">Reference proteome</keyword>
<dbReference type="EMBL" id="JBEQNB010000004">
    <property type="protein sequence ID" value="MES0833638.1"/>
    <property type="molecule type" value="Genomic_DNA"/>
</dbReference>
<name>A0ABV1ZRP2_9ACTN</name>
<dbReference type="InterPro" id="IPR048048">
    <property type="entry name" value="BldC-like"/>
</dbReference>
<dbReference type="Proteomes" id="UP001432401">
    <property type="component" value="Unassembled WGS sequence"/>
</dbReference>
<dbReference type="RefSeq" id="WP_352983315.1">
    <property type="nucleotide sequence ID" value="NZ_JBEQNA010000017.1"/>
</dbReference>
<dbReference type="InterPro" id="IPR000551">
    <property type="entry name" value="MerR-type_HTH_dom"/>
</dbReference>
<sequence length="74" mass="7967">MVATAKGLLTPAEVARLFRVSARTVLAWSKAGRLGSVRTLGGHRRYREAEIQALFDAGPASSAKHVGNENTGWF</sequence>
<feature type="domain" description="HTH merR-type" evidence="1">
    <location>
        <begin position="8"/>
        <end position="54"/>
    </location>
</feature>
<dbReference type="NCBIfam" id="NF033787">
    <property type="entry name" value="HTH_BldC"/>
    <property type="match status" value="1"/>
</dbReference>
<protein>
    <submittedName>
        <fullName evidence="2">BldC family transcriptional regulator</fullName>
    </submittedName>
</protein>
<accession>A0ABV1ZRP2</accession>